<protein>
    <submittedName>
        <fullName evidence="1">Uncharacterized protein</fullName>
    </submittedName>
</protein>
<dbReference type="Proteomes" id="UP000785679">
    <property type="component" value="Unassembled WGS sequence"/>
</dbReference>
<dbReference type="AlphaFoldDB" id="A0A8J8NTF4"/>
<comment type="caution">
    <text evidence="1">The sequence shown here is derived from an EMBL/GenBank/DDBJ whole genome shotgun (WGS) entry which is preliminary data.</text>
</comment>
<proteinExistence type="predicted"/>
<accession>A0A8J8NTF4</accession>
<sequence length="189" mass="21568">MDQSFERSQNRTTQLSKRVFDASTENVDLKFRNQFLEQHRKLKAAIHRCQYAAYSHEGLKYEQAELKAKECFLPLLLVRRHAQTYMFNAHDNYEQCMKDVGKNMESITAGAAAFKGSTGDTLRFECLKNYKAELKKHVPTVKSLYDGYVQNYSIKDGSMIQNSLKAENKAIEEIKGALASGQKVANDVI</sequence>
<dbReference type="OrthoDB" id="10466299at2759"/>
<dbReference type="EMBL" id="RRYP01006307">
    <property type="protein sequence ID" value="TNV81312.1"/>
    <property type="molecule type" value="Genomic_DNA"/>
</dbReference>
<keyword evidence="2" id="KW-1185">Reference proteome</keyword>
<organism evidence="1 2">
    <name type="scientific">Halteria grandinella</name>
    <dbReference type="NCBI Taxonomy" id="5974"/>
    <lineage>
        <taxon>Eukaryota</taxon>
        <taxon>Sar</taxon>
        <taxon>Alveolata</taxon>
        <taxon>Ciliophora</taxon>
        <taxon>Intramacronucleata</taxon>
        <taxon>Spirotrichea</taxon>
        <taxon>Stichotrichia</taxon>
        <taxon>Sporadotrichida</taxon>
        <taxon>Halteriidae</taxon>
        <taxon>Halteria</taxon>
    </lineage>
</organism>
<reference evidence="1" key="1">
    <citation type="submission" date="2019-06" db="EMBL/GenBank/DDBJ databases">
        <authorList>
            <person name="Zheng W."/>
        </authorList>
    </citation>
    <scope>NUCLEOTIDE SEQUENCE</scope>
    <source>
        <strain evidence="1">QDHG01</strain>
    </source>
</reference>
<evidence type="ECO:0000313" key="1">
    <source>
        <dbReference type="EMBL" id="TNV81312.1"/>
    </source>
</evidence>
<name>A0A8J8NTF4_HALGN</name>
<gene>
    <name evidence="1" type="ORF">FGO68_gene4887</name>
</gene>
<evidence type="ECO:0000313" key="2">
    <source>
        <dbReference type="Proteomes" id="UP000785679"/>
    </source>
</evidence>